<dbReference type="InterPro" id="IPR036291">
    <property type="entry name" value="NAD(P)-bd_dom_sf"/>
</dbReference>
<dbReference type="Gene3D" id="3.40.50.720">
    <property type="entry name" value="NAD(P)-binding Rossmann-like Domain"/>
    <property type="match status" value="1"/>
</dbReference>
<dbReference type="InterPro" id="IPR051606">
    <property type="entry name" value="Polyketide_Oxido-like"/>
</dbReference>
<feature type="domain" description="NAD(P)-binding" evidence="1">
    <location>
        <begin position="8"/>
        <end position="167"/>
    </location>
</feature>
<accession>A0A561XL20</accession>
<reference evidence="2 3" key="1">
    <citation type="journal article" date="2015" name="Stand. Genomic Sci.">
        <title>Genomic Encyclopedia of Bacterial and Archaeal Type Strains, Phase III: the genomes of soil and plant-associated and newly described type strains.</title>
        <authorList>
            <person name="Whitman W.B."/>
            <person name="Woyke T."/>
            <person name="Klenk H.P."/>
            <person name="Zhou Y."/>
            <person name="Lilburn T.G."/>
            <person name="Beck B.J."/>
            <person name="De Vos P."/>
            <person name="Vandamme P."/>
            <person name="Eisen J.A."/>
            <person name="Garrity G."/>
            <person name="Hugenholtz P."/>
            <person name="Kyrpides N.C."/>
        </authorList>
    </citation>
    <scope>NUCLEOTIDE SEQUENCE [LARGE SCALE GENOMIC DNA]</scope>
    <source>
        <strain evidence="2 3">DSM 64</strain>
    </source>
</reference>
<dbReference type="SUPFAM" id="SSF51735">
    <property type="entry name" value="NAD(P)-binding Rossmann-fold domains"/>
    <property type="match status" value="1"/>
</dbReference>
<dbReference type="AlphaFoldDB" id="A0A561XL20"/>
<dbReference type="PANTHER" id="PTHR43355">
    <property type="entry name" value="FLAVIN REDUCTASE (NADPH)"/>
    <property type="match status" value="1"/>
</dbReference>
<dbReference type="GO" id="GO:0016646">
    <property type="term" value="F:oxidoreductase activity, acting on the CH-NH group of donors, NAD or NADP as acceptor"/>
    <property type="evidence" value="ECO:0007669"/>
    <property type="project" value="TreeGrafter"/>
</dbReference>
<dbReference type="Proteomes" id="UP000321485">
    <property type="component" value="Unassembled WGS sequence"/>
</dbReference>
<dbReference type="EMBL" id="VJWE01000014">
    <property type="protein sequence ID" value="TWG36802.1"/>
    <property type="molecule type" value="Genomic_DNA"/>
</dbReference>
<dbReference type="Pfam" id="PF13460">
    <property type="entry name" value="NAD_binding_10"/>
    <property type="match status" value="1"/>
</dbReference>
<name>A0A561XL20_ACIDE</name>
<organism evidence="2 3">
    <name type="scientific">Acidovorax delafieldii</name>
    <name type="common">Pseudomonas delafieldii</name>
    <dbReference type="NCBI Taxonomy" id="47920"/>
    <lineage>
        <taxon>Bacteria</taxon>
        <taxon>Pseudomonadati</taxon>
        <taxon>Pseudomonadota</taxon>
        <taxon>Betaproteobacteria</taxon>
        <taxon>Burkholderiales</taxon>
        <taxon>Comamonadaceae</taxon>
        <taxon>Acidovorax</taxon>
    </lineage>
</organism>
<protein>
    <recommendedName>
        <fullName evidence="1">NAD(P)-binding domain-containing protein</fullName>
    </recommendedName>
</protein>
<gene>
    <name evidence="2" type="ORF">ATF69_3192</name>
</gene>
<evidence type="ECO:0000313" key="2">
    <source>
        <dbReference type="EMBL" id="TWG36802.1"/>
    </source>
</evidence>
<evidence type="ECO:0000259" key="1">
    <source>
        <dbReference type="Pfam" id="PF13460"/>
    </source>
</evidence>
<proteinExistence type="predicted"/>
<evidence type="ECO:0000313" key="3">
    <source>
        <dbReference type="Proteomes" id="UP000321485"/>
    </source>
</evidence>
<sequence length="253" mass="27351">MKRLLILGATGSLGRHVLQQAVAAGHQVSVLVRNPARLPQDLRSRITVHQVDLGSVAISALADIIRGHEALINCAGLVTEGRAFVDLVDRIVSSVESLAPAERPTCWFLGGAAVLDIGQTGRRGVELPKVRDTYWPHKKNFERLNTSSLDWRLLCPGPMVDQPALGIARLRIAADQLPVSVPAFAGRLPSPLMLLLFASKVPQMIVPYADAASLMLAHLEPRDAMSRHRVGLALPVGMRGKKDTWAAKPRSAT</sequence>
<comment type="caution">
    <text evidence="2">The sequence shown here is derived from an EMBL/GenBank/DDBJ whole genome shotgun (WGS) entry which is preliminary data.</text>
</comment>
<dbReference type="GeneID" id="51112247"/>
<dbReference type="PANTHER" id="PTHR43355:SF7">
    <property type="entry name" value="NAD(P)-BINDING DOMAIN-CONTAINING PROTEIN"/>
    <property type="match status" value="1"/>
</dbReference>
<dbReference type="InterPro" id="IPR016040">
    <property type="entry name" value="NAD(P)-bd_dom"/>
</dbReference>
<dbReference type="RefSeq" id="WP_056058204.1">
    <property type="nucleotide sequence ID" value="NZ_CAXUSK020000001.1"/>
</dbReference>